<dbReference type="PANTHER" id="PTHR30344:SF1">
    <property type="entry name" value="6-PHOSPHOGLUCONOLACTONASE"/>
    <property type="match status" value="1"/>
</dbReference>
<organism evidence="2">
    <name type="scientific">hydrothermal vent metagenome</name>
    <dbReference type="NCBI Taxonomy" id="652676"/>
    <lineage>
        <taxon>unclassified sequences</taxon>
        <taxon>metagenomes</taxon>
        <taxon>ecological metagenomes</taxon>
    </lineage>
</organism>
<dbReference type="AlphaFoldDB" id="A0A160V638"/>
<comment type="similarity">
    <text evidence="1">Belongs to the cycloisomerase 2 family.</text>
</comment>
<reference evidence="2" key="1">
    <citation type="submission" date="2015-10" db="EMBL/GenBank/DDBJ databases">
        <authorList>
            <person name="Gilbert D.G."/>
        </authorList>
    </citation>
    <scope>NUCLEOTIDE SEQUENCE</scope>
</reference>
<accession>A0A160V638</accession>
<dbReference type="Gene3D" id="2.130.10.10">
    <property type="entry name" value="YVTN repeat-like/Quinoprotein amine dehydrogenase"/>
    <property type="match status" value="1"/>
</dbReference>
<evidence type="ECO:0000256" key="1">
    <source>
        <dbReference type="ARBA" id="ARBA00005564"/>
    </source>
</evidence>
<dbReference type="GO" id="GO:0005829">
    <property type="term" value="C:cytosol"/>
    <property type="evidence" value="ECO:0007669"/>
    <property type="project" value="TreeGrafter"/>
</dbReference>
<dbReference type="EC" id="3.1.1.31" evidence="2"/>
<proteinExistence type="inferred from homology"/>
<sequence length="353" mass="38318">MAYQMYVSLQGDNRIVRFLMNPETGSLEPNGAVEISGGPGPLAFDPDRTTLYAGRRDAFILSSYAIDQKTGDLTPTGDVELGGEPCYLSTDYTGRYVLSAYYQAGYCAVHPIDANGAVGAAATEWLETGSGAHCFMTDPSNRYAFLPHIANGSGGIARLPVDRQEAVNAIYQYRFDVATGRLTANDPLVVPQGEEVGPRHYRFHPRMDLMYMSNEQDGSVTVYAMDSSYGTLTPVQTISTLPEGYAERKLCSQIQIHPEGTQLYVGNRGHNTIASFAIDRTTGMLTATGWTDVDPVPRAFSLDPTGNFLYVTGLDTGNIIGFRVDRQSGGLTRLETHAVGSLPMWVLITDLPG</sequence>
<dbReference type="Pfam" id="PF10282">
    <property type="entry name" value="Lactonase"/>
    <property type="match status" value="1"/>
</dbReference>
<dbReference type="InterPro" id="IPR050282">
    <property type="entry name" value="Cycloisomerase_2"/>
</dbReference>
<dbReference type="PANTHER" id="PTHR30344">
    <property type="entry name" value="6-PHOSPHOGLUCONOLACTONASE-RELATED"/>
    <property type="match status" value="1"/>
</dbReference>
<dbReference type="InterPro" id="IPR019405">
    <property type="entry name" value="Lactonase_7-beta_prop"/>
</dbReference>
<protein>
    <submittedName>
        <fullName evidence="2">6-phosphogluconolactonase</fullName>
        <ecNumber evidence="2">3.1.1.31</ecNumber>
    </submittedName>
</protein>
<name>A0A160V638_9ZZZZ</name>
<dbReference type="GO" id="GO:0017057">
    <property type="term" value="F:6-phosphogluconolactonase activity"/>
    <property type="evidence" value="ECO:0007669"/>
    <property type="project" value="UniProtKB-EC"/>
</dbReference>
<dbReference type="EMBL" id="FAXA01000027">
    <property type="protein sequence ID" value="CUV01206.1"/>
    <property type="molecule type" value="Genomic_DNA"/>
</dbReference>
<evidence type="ECO:0000313" key="2">
    <source>
        <dbReference type="EMBL" id="CUV01206.1"/>
    </source>
</evidence>
<dbReference type="InterPro" id="IPR015943">
    <property type="entry name" value="WD40/YVTN_repeat-like_dom_sf"/>
</dbReference>
<gene>
    <name evidence="2" type="ORF">MGWOODY_Clf1832</name>
</gene>
<dbReference type="SUPFAM" id="SSF75011">
    <property type="entry name" value="3-carboxy-cis,cis-mucoante lactonizing enzyme"/>
    <property type="match status" value="1"/>
</dbReference>
<keyword evidence="2" id="KW-0378">Hydrolase</keyword>